<keyword evidence="1" id="KW-0677">Repeat</keyword>
<evidence type="ECO:0000256" key="1">
    <source>
        <dbReference type="ARBA" id="ARBA00022737"/>
    </source>
</evidence>
<feature type="repeat" description="ANK" evidence="3">
    <location>
        <begin position="468"/>
        <end position="500"/>
    </location>
</feature>
<dbReference type="InterPro" id="IPR036770">
    <property type="entry name" value="Ankyrin_rpt-contain_sf"/>
</dbReference>
<feature type="compositionally biased region" description="Basic and acidic residues" evidence="4">
    <location>
        <begin position="740"/>
        <end position="750"/>
    </location>
</feature>
<comment type="caution">
    <text evidence="5">The sequence shown here is derived from an EMBL/GenBank/DDBJ whole genome shotgun (WGS) entry which is preliminary data.</text>
</comment>
<accession>A0A3M7GLP2</accession>
<feature type="compositionally biased region" description="Acidic residues" evidence="4">
    <location>
        <begin position="764"/>
        <end position="775"/>
    </location>
</feature>
<name>A0A3M7GLP2_HORWE</name>
<gene>
    <name evidence="5" type="ORF">D0864_03317</name>
</gene>
<keyword evidence="2 3" id="KW-0040">ANK repeat</keyword>
<dbReference type="PROSITE" id="PS50088">
    <property type="entry name" value="ANK_REPEAT"/>
    <property type="match status" value="2"/>
</dbReference>
<evidence type="ECO:0000313" key="6">
    <source>
        <dbReference type="Proteomes" id="UP000269539"/>
    </source>
</evidence>
<dbReference type="Gene3D" id="1.25.40.20">
    <property type="entry name" value="Ankyrin repeat-containing domain"/>
    <property type="match status" value="2"/>
</dbReference>
<reference evidence="5 6" key="1">
    <citation type="journal article" date="2018" name="BMC Genomics">
        <title>Genomic evidence for intraspecific hybridization in a clonal and extremely halotolerant yeast.</title>
        <authorList>
            <person name="Gostincar C."/>
            <person name="Stajich J.E."/>
            <person name="Zupancic J."/>
            <person name="Zalar P."/>
            <person name="Gunde-Cimerman N."/>
        </authorList>
    </citation>
    <scope>NUCLEOTIDE SEQUENCE [LARGE SCALE GENOMIC DNA]</scope>
    <source>
        <strain evidence="5 6">EXF-10513</strain>
    </source>
</reference>
<dbReference type="InterPro" id="IPR002110">
    <property type="entry name" value="Ankyrin_rpt"/>
</dbReference>
<dbReference type="Pfam" id="PF12796">
    <property type="entry name" value="Ank_2"/>
    <property type="match status" value="1"/>
</dbReference>
<sequence>MDNREALEQLLTRFRDEFRSLDALLEYQLTQPEANSNGLPEVRKLQWMRAGPEVRDIKQRIRDARSELESAFFALNLQQSVDAHQTALQIQTVVFQSQEDSQNRHAELIEEFTSQSTETRRANERLQHSIADVSAAGRELAQIDTRRHEELLSLLRDLQLSQHGGPPQVNAYDAAPLGDSIGKQANNGRILDTMAPSTVRITATMAANKCPPICKCCCHVRTSFATPRYLQRFLGQLMLDYTSLLQPKACNYPPCKKRPGKSQFTYVFPTWFASRTLIVNGTSGGLTGMGSSWTLRIPSILPASDLLWSIIEDDDLSSLRYHILRNLSNLNVVDEDGYSPLLWAVTCGSSKVKNLLEELGADSGGQARDGHTVSRILVANEIYNQESLPQDPTDLFEELGFTDLHVAVALPFYDCRLSAELLAANFVSVDSTDSAGWTPLHWAASKRDVASVKLLLEWNAKVDAVDKMGVTPLIVASRYGSCECVQTLIEEGADVRVMDTYEQTVLFRLSNECAGFVGHFIRSGVQLEQRNVNGATALVDSVTGKESPAVTAALCEMGADIDYRYELGQSAITIAIFNNNAGGLKSLLQHLQERSEVTTTYDSGDLMQASSSTNDGTALYDVSQGEASQGMSLPRPSSLRHWAPNNSGFNALHSAALHGGTQVMKILTRADLRGLDPLQLNEHCDTPDDCFYKYRNISFAGVRAPFEEEEAAWRTLMDSARWQNGLLIDCEDGESLSHSCDSDRNDEDQVVHWNAGGEGTSLDESGDESQDEETFGDAVQEL</sequence>
<dbReference type="PROSITE" id="PS50297">
    <property type="entry name" value="ANK_REP_REGION"/>
    <property type="match status" value="2"/>
</dbReference>
<protein>
    <submittedName>
        <fullName evidence="5">Uncharacterized protein</fullName>
    </submittedName>
</protein>
<evidence type="ECO:0000256" key="2">
    <source>
        <dbReference type="ARBA" id="ARBA00023043"/>
    </source>
</evidence>
<feature type="repeat" description="ANK" evidence="3">
    <location>
        <begin position="435"/>
        <end position="467"/>
    </location>
</feature>
<proteinExistence type="predicted"/>
<dbReference type="SMART" id="SM00248">
    <property type="entry name" value="ANK"/>
    <property type="match status" value="6"/>
</dbReference>
<feature type="region of interest" description="Disordered" evidence="4">
    <location>
        <begin position="737"/>
        <end position="782"/>
    </location>
</feature>
<dbReference type="SUPFAM" id="SSF48403">
    <property type="entry name" value="Ankyrin repeat"/>
    <property type="match status" value="1"/>
</dbReference>
<dbReference type="VEuPathDB" id="FungiDB:BTJ68_05069"/>
<evidence type="ECO:0000313" key="5">
    <source>
        <dbReference type="EMBL" id="RMZ01984.1"/>
    </source>
</evidence>
<evidence type="ECO:0000256" key="3">
    <source>
        <dbReference type="PROSITE-ProRule" id="PRU00023"/>
    </source>
</evidence>
<dbReference type="Proteomes" id="UP000269539">
    <property type="component" value="Unassembled WGS sequence"/>
</dbReference>
<dbReference type="AlphaFoldDB" id="A0A3M7GLP2"/>
<dbReference type="PANTHER" id="PTHR24173:SF74">
    <property type="entry name" value="ANKYRIN REPEAT DOMAIN-CONTAINING PROTEIN 16"/>
    <property type="match status" value="1"/>
</dbReference>
<evidence type="ECO:0000256" key="4">
    <source>
        <dbReference type="SAM" id="MobiDB-lite"/>
    </source>
</evidence>
<dbReference type="EMBL" id="QWIO01000253">
    <property type="protein sequence ID" value="RMZ01984.1"/>
    <property type="molecule type" value="Genomic_DNA"/>
</dbReference>
<dbReference type="PANTHER" id="PTHR24173">
    <property type="entry name" value="ANKYRIN REPEAT CONTAINING"/>
    <property type="match status" value="1"/>
</dbReference>
<organism evidence="5 6">
    <name type="scientific">Hortaea werneckii</name>
    <name type="common">Black yeast</name>
    <name type="synonym">Cladosporium werneckii</name>
    <dbReference type="NCBI Taxonomy" id="91943"/>
    <lineage>
        <taxon>Eukaryota</taxon>
        <taxon>Fungi</taxon>
        <taxon>Dikarya</taxon>
        <taxon>Ascomycota</taxon>
        <taxon>Pezizomycotina</taxon>
        <taxon>Dothideomycetes</taxon>
        <taxon>Dothideomycetidae</taxon>
        <taxon>Mycosphaerellales</taxon>
        <taxon>Teratosphaeriaceae</taxon>
        <taxon>Hortaea</taxon>
    </lineage>
</organism>